<comment type="caution">
    <text evidence="1">The sequence shown here is derived from an EMBL/GenBank/DDBJ whole genome shotgun (WGS) entry which is preliminary data.</text>
</comment>
<sequence length="90" mass="10095">MLKYLPLVRVVFRRIRGPIYANCTRPISSQRPHKTEQSPVDIRVCELMMLSLSSYTCICPIQLETRLVRPGNALLVINSPMVVLPGSGEA</sequence>
<dbReference type="AlphaFoldDB" id="A0A4Y2IJT3"/>
<evidence type="ECO:0000313" key="1">
    <source>
        <dbReference type="EMBL" id="GBM77482.1"/>
    </source>
</evidence>
<protein>
    <submittedName>
        <fullName evidence="1">Uncharacterized protein</fullName>
    </submittedName>
</protein>
<reference evidence="1 2" key="1">
    <citation type="journal article" date="2019" name="Sci. Rep.">
        <title>Orb-weaving spider Araneus ventricosus genome elucidates the spidroin gene catalogue.</title>
        <authorList>
            <person name="Kono N."/>
            <person name="Nakamura H."/>
            <person name="Ohtoshi R."/>
            <person name="Moran D.A.P."/>
            <person name="Shinohara A."/>
            <person name="Yoshida Y."/>
            <person name="Fujiwara M."/>
            <person name="Mori M."/>
            <person name="Tomita M."/>
            <person name="Arakawa K."/>
        </authorList>
    </citation>
    <scope>NUCLEOTIDE SEQUENCE [LARGE SCALE GENOMIC DNA]</scope>
</reference>
<accession>A0A4Y2IJT3</accession>
<dbReference type="EMBL" id="BGPR01002692">
    <property type="protein sequence ID" value="GBM77482.1"/>
    <property type="molecule type" value="Genomic_DNA"/>
</dbReference>
<dbReference type="Proteomes" id="UP000499080">
    <property type="component" value="Unassembled WGS sequence"/>
</dbReference>
<gene>
    <name evidence="1" type="ORF">AVEN_94290_1</name>
</gene>
<evidence type="ECO:0000313" key="2">
    <source>
        <dbReference type="Proteomes" id="UP000499080"/>
    </source>
</evidence>
<name>A0A4Y2IJT3_ARAVE</name>
<keyword evidence="2" id="KW-1185">Reference proteome</keyword>
<organism evidence="1 2">
    <name type="scientific">Araneus ventricosus</name>
    <name type="common">Orbweaver spider</name>
    <name type="synonym">Epeira ventricosa</name>
    <dbReference type="NCBI Taxonomy" id="182803"/>
    <lineage>
        <taxon>Eukaryota</taxon>
        <taxon>Metazoa</taxon>
        <taxon>Ecdysozoa</taxon>
        <taxon>Arthropoda</taxon>
        <taxon>Chelicerata</taxon>
        <taxon>Arachnida</taxon>
        <taxon>Araneae</taxon>
        <taxon>Araneomorphae</taxon>
        <taxon>Entelegynae</taxon>
        <taxon>Araneoidea</taxon>
        <taxon>Araneidae</taxon>
        <taxon>Araneus</taxon>
    </lineage>
</organism>
<proteinExistence type="predicted"/>